<protein>
    <submittedName>
        <fullName evidence="1">Uncharacterized protein</fullName>
    </submittedName>
</protein>
<comment type="caution">
    <text evidence="1">The sequence shown here is derived from an EMBL/GenBank/DDBJ whole genome shotgun (WGS) entry which is preliminary data.</text>
</comment>
<dbReference type="VEuPathDB" id="FungiDB:RhiirFUN_011729"/>
<dbReference type="AlphaFoldDB" id="A0A2I1HKN7"/>
<gene>
    <name evidence="1" type="ORF">RhiirA4_482172</name>
</gene>
<dbReference type="Proteomes" id="UP000234323">
    <property type="component" value="Unassembled WGS sequence"/>
</dbReference>
<evidence type="ECO:0000313" key="2">
    <source>
        <dbReference type="Proteomes" id="UP000234323"/>
    </source>
</evidence>
<sequence>MMMKFTDIETDENLDIEKESAEISFKLIIKQEKESSATKWGSISQTTFKNFKKELNLLIQTQLDKWLGYDYYIVSYKLGRETGSGTQLTDEKIGIGFN</sequence>
<name>A0A2I1HKN7_9GLOM</name>
<keyword evidence="2" id="KW-1185">Reference proteome</keyword>
<accession>A0A2I1HKN7</accession>
<proteinExistence type="predicted"/>
<evidence type="ECO:0000313" key="1">
    <source>
        <dbReference type="EMBL" id="PKY59428.1"/>
    </source>
</evidence>
<organism evidence="1 2">
    <name type="scientific">Rhizophagus irregularis</name>
    <dbReference type="NCBI Taxonomy" id="588596"/>
    <lineage>
        <taxon>Eukaryota</taxon>
        <taxon>Fungi</taxon>
        <taxon>Fungi incertae sedis</taxon>
        <taxon>Mucoromycota</taxon>
        <taxon>Glomeromycotina</taxon>
        <taxon>Glomeromycetes</taxon>
        <taxon>Glomerales</taxon>
        <taxon>Glomeraceae</taxon>
        <taxon>Rhizophagus</taxon>
    </lineage>
</organism>
<reference evidence="1 2" key="1">
    <citation type="submission" date="2015-10" db="EMBL/GenBank/DDBJ databases">
        <title>Genome analyses suggest a sexual origin of heterokaryosis in a supposedly ancient asexual fungus.</title>
        <authorList>
            <person name="Ropars J."/>
            <person name="Sedzielewska K."/>
            <person name="Noel J."/>
            <person name="Charron P."/>
            <person name="Farinelli L."/>
            <person name="Marton T."/>
            <person name="Kruger M."/>
            <person name="Pelin A."/>
            <person name="Brachmann A."/>
            <person name="Corradi N."/>
        </authorList>
    </citation>
    <scope>NUCLEOTIDE SEQUENCE [LARGE SCALE GENOMIC DNA]</scope>
    <source>
        <strain evidence="1 2">A4</strain>
    </source>
</reference>
<dbReference type="EMBL" id="LLXI01003561">
    <property type="protein sequence ID" value="PKY59428.1"/>
    <property type="molecule type" value="Genomic_DNA"/>
</dbReference>